<comment type="caution">
    <text evidence="2">The sequence shown here is derived from an EMBL/GenBank/DDBJ whole genome shotgun (WGS) entry which is preliminary data.</text>
</comment>
<sequence>MEGVGLVAEESPSVETSSQSSVAQNCGPSRSRKPFSEDPLFWEKDGMRRLSEAEFIQKERSMTDLALAEEAMRDEKERNEGENPLQMLIGTKSPMGETVECWDLVKVNKSRTEDSGKEMALNQIVPRATKAEGELSWEKSDLAKFSNSWDFRQRVLKRILWTSWLKFVREGKEFIAKPCWRNLNSREN</sequence>
<dbReference type="AlphaFoldDB" id="A0A438FLC7"/>
<dbReference type="Proteomes" id="UP000288805">
    <property type="component" value="Unassembled WGS sequence"/>
</dbReference>
<reference evidence="2 3" key="1">
    <citation type="journal article" date="2018" name="PLoS Genet.">
        <title>Population sequencing reveals clonal diversity and ancestral inbreeding in the grapevine cultivar Chardonnay.</title>
        <authorList>
            <person name="Roach M.J."/>
            <person name="Johnson D.L."/>
            <person name="Bohlmann J."/>
            <person name="van Vuuren H.J."/>
            <person name="Jones S.J."/>
            <person name="Pretorius I.S."/>
            <person name="Schmidt S.A."/>
            <person name="Borneman A.R."/>
        </authorList>
    </citation>
    <scope>NUCLEOTIDE SEQUENCE [LARGE SCALE GENOMIC DNA]</scope>
    <source>
        <strain evidence="3">cv. Chardonnay</strain>
        <tissue evidence="2">Leaf</tissue>
    </source>
</reference>
<evidence type="ECO:0000313" key="2">
    <source>
        <dbReference type="EMBL" id="RVW60787.1"/>
    </source>
</evidence>
<dbReference type="EMBL" id="QGNW01000846">
    <property type="protein sequence ID" value="RVW60787.1"/>
    <property type="molecule type" value="Genomic_DNA"/>
</dbReference>
<evidence type="ECO:0000313" key="3">
    <source>
        <dbReference type="Proteomes" id="UP000288805"/>
    </source>
</evidence>
<accession>A0A438FLC7</accession>
<organism evidence="2 3">
    <name type="scientific">Vitis vinifera</name>
    <name type="common">Grape</name>
    <dbReference type="NCBI Taxonomy" id="29760"/>
    <lineage>
        <taxon>Eukaryota</taxon>
        <taxon>Viridiplantae</taxon>
        <taxon>Streptophyta</taxon>
        <taxon>Embryophyta</taxon>
        <taxon>Tracheophyta</taxon>
        <taxon>Spermatophyta</taxon>
        <taxon>Magnoliopsida</taxon>
        <taxon>eudicotyledons</taxon>
        <taxon>Gunneridae</taxon>
        <taxon>Pentapetalae</taxon>
        <taxon>rosids</taxon>
        <taxon>Vitales</taxon>
        <taxon>Vitaceae</taxon>
        <taxon>Viteae</taxon>
        <taxon>Vitis</taxon>
    </lineage>
</organism>
<feature type="compositionally biased region" description="Low complexity" evidence="1">
    <location>
        <begin position="9"/>
        <end position="21"/>
    </location>
</feature>
<protein>
    <submittedName>
        <fullName evidence="2">Uncharacterized protein</fullName>
    </submittedName>
</protein>
<gene>
    <name evidence="2" type="ORF">CK203_033505</name>
</gene>
<evidence type="ECO:0000256" key="1">
    <source>
        <dbReference type="SAM" id="MobiDB-lite"/>
    </source>
</evidence>
<feature type="region of interest" description="Disordered" evidence="1">
    <location>
        <begin position="1"/>
        <end position="38"/>
    </location>
</feature>
<name>A0A438FLC7_VITVI</name>
<proteinExistence type="predicted"/>